<dbReference type="EMBL" id="JADGJH010001748">
    <property type="protein sequence ID" value="KAJ3110291.1"/>
    <property type="molecule type" value="Genomic_DNA"/>
</dbReference>
<dbReference type="Pfam" id="PF16457">
    <property type="entry name" value="PH_12"/>
    <property type="match status" value="1"/>
</dbReference>
<feature type="compositionally biased region" description="Low complexity" evidence="5">
    <location>
        <begin position="132"/>
        <end position="149"/>
    </location>
</feature>
<comment type="function">
    <text evidence="4">Involved in cytoskeletal rearrangements required for phagocytosis of apoptotic cells and cell motility. Acts in association with DOCK1 and CRK. Was initially proposed to be required in complex with DOCK1 to activate Rac Rho small GTPases. May enhance the guanine nucleotide exchange factor (GEF) activity of DOCK1.</text>
</comment>
<dbReference type="GO" id="GO:0017124">
    <property type="term" value="F:SH3 domain binding"/>
    <property type="evidence" value="ECO:0007669"/>
    <property type="project" value="UniProtKB-KW"/>
</dbReference>
<evidence type="ECO:0000256" key="4">
    <source>
        <dbReference type="ARBA" id="ARBA00024863"/>
    </source>
</evidence>
<reference evidence="7" key="1">
    <citation type="submission" date="2020-05" db="EMBL/GenBank/DDBJ databases">
        <title>Phylogenomic resolution of chytrid fungi.</title>
        <authorList>
            <person name="Stajich J.E."/>
            <person name="Amses K."/>
            <person name="Simmons R."/>
            <person name="Seto K."/>
            <person name="Myers J."/>
            <person name="Bonds A."/>
            <person name="Quandt C.A."/>
            <person name="Barry K."/>
            <person name="Liu P."/>
            <person name="Grigoriev I."/>
            <person name="Longcore J.E."/>
            <person name="James T.Y."/>
        </authorList>
    </citation>
    <scope>NUCLEOTIDE SEQUENCE</scope>
    <source>
        <strain evidence="7">JEL0513</strain>
    </source>
</reference>
<feature type="compositionally biased region" description="Basic and acidic residues" evidence="5">
    <location>
        <begin position="183"/>
        <end position="195"/>
    </location>
</feature>
<evidence type="ECO:0000256" key="2">
    <source>
        <dbReference type="ARBA" id="ARBA00022907"/>
    </source>
</evidence>
<evidence type="ECO:0000256" key="1">
    <source>
        <dbReference type="ARBA" id="ARBA00022703"/>
    </source>
</evidence>
<evidence type="ECO:0000256" key="3">
    <source>
        <dbReference type="ARBA" id="ARBA00023036"/>
    </source>
</evidence>
<feature type="domain" description="ELMO" evidence="6">
    <location>
        <begin position="563"/>
        <end position="717"/>
    </location>
</feature>
<sequence length="847" mass="94320">MKRGDGHDSESKRKFTELRAMFEQNRNGNGSSNNSNSYNNGFDGYSNSNSNSNAGSASVSRKGSSSTIESQTSTATANSAATTNSNSRSAVSTSSIRSSNSASSGSTSKQKPKPVLIVKAKISTNSLTASILSTSSSGTSSASSILSSAENSPPATSPPRRVSSPLVPAGKRSLPSVPQQMRPSDKNSKMTKENAKSNTNDNTSNGNSSNTKNNHNNSDSDYGYISVRRVVYEVTGDTAEIAIDTSIRLAATVKNCALRFAITDVSEHENLVLRVDKGPVITDSHALGIAIKDSPAILQLVVSPRRKASILLRDLQAAEADETENATKAALFKIVGQMSDKEVAAEFINQNGIVKLTKMIASQKLKGSTVSLALTAIQSLLDIHQLQDIFSLSLDSAPFITILLTIIEQQQQIMVSRPATSLLIKLLDSKNSVSRILQAVYTYISRSPPQQQQQQQQSSSFSRTLVSRLALRDFSLQSISLSLINTLIHKSLETQTIVFSLFAVFEANGLRNEIASLVYSLPEANNALQVTEVRKLIVEFQRLLVKEWNRRKRANVVISPGSKHEQMLIEIWKVAGLEIDGTGAYKWRRLGFDTDVPRKELSRVGVLGLEIICAFALSHVEYYTRFMYEQSVKTAEKRIPFVKASAEVLEVLFEHWEISTGYTTSSTMQPLLLEFERVFSITLRLYFRLWLEMEAQSSSDDVSRVGATVRSHFKFCMSTNQVSDVHEFTLFEREMLSTPYSVIKDRQMNELNNDFALLEERPFRILRDKLKENNYKFIKEQRITCLLNGAWFPSIKERRRAKNLYRFYRLNSNRELLHYGDFKEIISLPSLDQLPHKSEFITYVGIC</sequence>
<dbReference type="Proteomes" id="UP001211907">
    <property type="component" value="Unassembled WGS sequence"/>
</dbReference>
<feature type="region of interest" description="Disordered" evidence="5">
    <location>
        <begin position="1"/>
        <end position="112"/>
    </location>
</feature>
<dbReference type="Gene3D" id="2.30.29.30">
    <property type="entry name" value="Pleckstrin-homology domain (PH domain)/Phosphotyrosine-binding domain (PTB)"/>
    <property type="match status" value="1"/>
</dbReference>
<keyword evidence="1" id="KW-0053">Apoptosis</keyword>
<feature type="compositionally biased region" description="Low complexity" evidence="5">
    <location>
        <begin position="197"/>
        <end position="220"/>
    </location>
</feature>
<protein>
    <recommendedName>
        <fullName evidence="6">ELMO domain-containing protein</fullName>
    </recommendedName>
</protein>
<feature type="compositionally biased region" description="Basic and acidic residues" evidence="5">
    <location>
        <begin position="1"/>
        <end position="17"/>
    </location>
</feature>
<dbReference type="InterPro" id="IPR001849">
    <property type="entry name" value="PH_domain"/>
</dbReference>
<dbReference type="PANTHER" id="PTHR12771:SF56">
    <property type="entry name" value="CED-12"/>
    <property type="match status" value="1"/>
</dbReference>
<dbReference type="InterPro" id="IPR050868">
    <property type="entry name" value="ELMO_domain-containing"/>
</dbReference>
<dbReference type="InterPro" id="IPR024574">
    <property type="entry name" value="ELMO_ARM"/>
</dbReference>
<dbReference type="GO" id="GO:0006915">
    <property type="term" value="P:apoptotic process"/>
    <property type="evidence" value="ECO:0007669"/>
    <property type="project" value="UniProtKB-KW"/>
</dbReference>
<dbReference type="PANTHER" id="PTHR12771">
    <property type="entry name" value="ENGULFMENT AND CELL MOTILITY"/>
    <property type="match status" value="1"/>
</dbReference>
<evidence type="ECO:0000259" key="6">
    <source>
        <dbReference type="PROSITE" id="PS51335"/>
    </source>
</evidence>
<gene>
    <name evidence="7" type="ORF">HK100_003085</name>
</gene>
<dbReference type="Pfam" id="PF04727">
    <property type="entry name" value="ELMO_CED12"/>
    <property type="match status" value="1"/>
</dbReference>
<dbReference type="InterPro" id="IPR011993">
    <property type="entry name" value="PH-like_dom_sf"/>
</dbReference>
<organism evidence="7 8">
    <name type="scientific">Physocladia obscura</name>
    <dbReference type="NCBI Taxonomy" id="109957"/>
    <lineage>
        <taxon>Eukaryota</taxon>
        <taxon>Fungi</taxon>
        <taxon>Fungi incertae sedis</taxon>
        <taxon>Chytridiomycota</taxon>
        <taxon>Chytridiomycota incertae sedis</taxon>
        <taxon>Chytridiomycetes</taxon>
        <taxon>Chytridiales</taxon>
        <taxon>Chytriomycetaceae</taxon>
        <taxon>Physocladia</taxon>
    </lineage>
</organism>
<dbReference type="GO" id="GO:0048870">
    <property type="term" value="P:cell motility"/>
    <property type="evidence" value="ECO:0007669"/>
    <property type="project" value="TreeGrafter"/>
</dbReference>
<comment type="caution">
    <text evidence="7">The sequence shown here is derived from an EMBL/GenBank/DDBJ whole genome shotgun (WGS) entry which is preliminary data.</text>
</comment>
<dbReference type="PROSITE" id="PS51335">
    <property type="entry name" value="ELMO"/>
    <property type="match status" value="1"/>
</dbReference>
<name>A0AAD5SUV8_9FUNG</name>
<accession>A0AAD5SUV8</accession>
<dbReference type="Gene3D" id="1.25.10.10">
    <property type="entry name" value="Leucine-rich Repeat Variant"/>
    <property type="match status" value="1"/>
</dbReference>
<keyword evidence="2" id="KW-0581">Phagocytosis</keyword>
<dbReference type="Pfam" id="PF11841">
    <property type="entry name" value="ELMO_ARM"/>
    <property type="match status" value="1"/>
</dbReference>
<dbReference type="InterPro" id="IPR006816">
    <property type="entry name" value="ELMO_dom"/>
</dbReference>
<evidence type="ECO:0000313" key="8">
    <source>
        <dbReference type="Proteomes" id="UP001211907"/>
    </source>
</evidence>
<feature type="compositionally biased region" description="Low complexity" evidence="5">
    <location>
        <begin position="27"/>
        <end position="108"/>
    </location>
</feature>
<proteinExistence type="predicted"/>
<evidence type="ECO:0000313" key="7">
    <source>
        <dbReference type="EMBL" id="KAJ3110291.1"/>
    </source>
</evidence>
<dbReference type="AlphaFoldDB" id="A0AAD5SUV8"/>
<dbReference type="GO" id="GO:0007015">
    <property type="term" value="P:actin filament organization"/>
    <property type="evidence" value="ECO:0007669"/>
    <property type="project" value="TreeGrafter"/>
</dbReference>
<dbReference type="GO" id="GO:0005886">
    <property type="term" value="C:plasma membrane"/>
    <property type="evidence" value="ECO:0007669"/>
    <property type="project" value="TreeGrafter"/>
</dbReference>
<evidence type="ECO:0000256" key="5">
    <source>
        <dbReference type="SAM" id="MobiDB-lite"/>
    </source>
</evidence>
<feature type="compositionally biased region" description="Low complexity" evidence="5">
    <location>
        <begin position="158"/>
        <end position="168"/>
    </location>
</feature>
<feature type="region of interest" description="Disordered" evidence="5">
    <location>
        <begin position="132"/>
        <end position="220"/>
    </location>
</feature>
<keyword evidence="3" id="KW-0729">SH3-binding</keyword>
<keyword evidence="8" id="KW-1185">Reference proteome</keyword>
<dbReference type="InterPro" id="IPR011989">
    <property type="entry name" value="ARM-like"/>
</dbReference>